<dbReference type="GO" id="GO:0005829">
    <property type="term" value="C:cytosol"/>
    <property type="evidence" value="ECO:0007669"/>
    <property type="project" value="TreeGrafter"/>
</dbReference>
<protein>
    <recommendedName>
        <fullName evidence="3">Peroxide stress protein YaaA</fullName>
    </recommendedName>
</protein>
<feature type="region of interest" description="Disordered" evidence="1">
    <location>
        <begin position="1"/>
        <end position="25"/>
    </location>
</feature>
<dbReference type="GO" id="GO:0033194">
    <property type="term" value="P:response to hydroperoxide"/>
    <property type="evidence" value="ECO:0007669"/>
    <property type="project" value="TreeGrafter"/>
</dbReference>
<evidence type="ECO:0000313" key="2">
    <source>
        <dbReference type="EMBL" id="SVA65712.1"/>
    </source>
</evidence>
<gene>
    <name evidence="2" type="ORF">METZ01_LOCUS118566</name>
</gene>
<accession>A0A381XMI7</accession>
<reference evidence="2" key="1">
    <citation type="submission" date="2018-05" db="EMBL/GenBank/DDBJ databases">
        <authorList>
            <person name="Lanie J.A."/>
            <person name="Ng W.-L."/>
            <person name="Kazmierczak K.M."/>
            <person name="Andrzejewski T.M."/>
            <person name="Davidsen T.M."/>
            <person name="Wayne K.J."/>
            <person name="Tettelin H."/>
            <person name="Glass J.I."/>
            <person name="Rusch D."/>
            <person name="Podicherti R."/>
            <person name="Tsui H.-C.T."/>
            <person name="Winkler M.E."/>
        </authorList>
    </citation>
    <scope>NUCLEOTIDE SEQUENCE</scope>
</reference>
<organism evidence="2">
    <name type="scientific">marine metagenome</name>
    <dbReference type="NCBI Taxonomy" id="408172"/>
    <lineage>
        <taxon>unclassified sequences</taxon>
        <taxon>metagenomes</taxon>
        <taxon>ecological metagenomes</taxon>
    </lineage>
</organism>
<dbReference type="PANTHER" id="PTHR30283:SF4">
    <property type="entry name" value="PEROXIDE STRESS RESISTANCE PROTEIN YAAA"/>
    <property type="match status" value="1"/>
</dbReference>
<evidence type="ECO:0000256" key="1">
    <source>
        <dbReference type="SAM" id="MobiDB-lite"/>
    </source>
</evidence>
<evidence type="ECO:0008006" key="3">
    <source>
        <dbReference type="Google" id="ProtNLM"/>
    </source>
</evidence>
<name>A0A381XMI7_9ZZZZ</name>
<proteinExistence type="predicted"/>
<dbReference type="Pfam" id="PF03883">
    <property type="entry name" value="H2O2_YaaD"/>
    <property type="match status" value="1"/>
</dbReference>
<dbReference type="EMBL" id="UINC01015637">
    <property type="protein sequence ID" value="SVA65712.1"/>
    <property type="molecule type" value="Genomic_DNA"/>
</dbReference>
<dbReference type="InterPro" id="IPR005583">
    <property type="entry name" value="YaaA"/>
</dbReference>
<dbReference type="PANTHER" id="PTHR30283">
    <property type="entry name" value="PEROXIDE STRESS RESPONSE PROTEIN YAAA"/>
    <property type="match status" value="1"/>
</dbReference>
<sequence length="267" mass="28982">MPTPLILLPPSEGKAAGGEGAPWESVDQSFPTLADPRREMVNALVEAMGGSPEARFKLLGVKAARAEEATAINLVVATAPTMPAIDRYTGVLYDALDYPSLPAKVRRGVDRQVVVFSGLWGLVRPTDPIPDYKLKMGASLPGLGKPARFWKPLISDAMADAMAASRTDMVWDLLPNEHTAAWDPSVAGRRIRVRFLDDVVKNGERALVTVSHWNKLLKGALVRHVVEHGLDDPAGLVDFDHPDGYRYDPSLTEATGTTTDIALVTRR</sequence>
<dbReference type="AlphaFoldDB" id="A0A381XMI7"/>